<keyword evidence="4 12" id="KW-0812">Transmembrane</keyword>
<dbReference type="PANTHER" id="PTHR43221:SF2">
    <property type="entry name" value="PROTEASE HTPX HOMOLOG"/>
    <property type="match status" value="1"/>
</dbReference>
<keyword evidence="8 12" id="KW-1133">Transmembrane helix</keyword>
<feature type="compositionally biased region" description="Low complexity" evidence="11">
    <location>
        <begin position="548"/>
        <end position="559"/>
    </location>
</feature>
<reference evidence="15" key="1">
    <citation type="journal article" date="2019" name="Int. J. Syst. Evol. Microbiol.">
        <title>The Global Catalogue of Microorganisms (GCM) 10K type strain sequencing project: providing services to taxonomists for standard genome sequencing and annotation.</title>
        <authorList>
            <consortium name="The Broad Institute Genomics Platform"/>
            <consortium name="The Broad Institute Genome Sequencing Center for Infectious Disease"/>
            <person name="Wu L."/>
            <person name="Ma J."/>
        </authorList>
    </citation>
    <scope>NUCLEOTIDE SEQUENCE [LARGE SCALE GENOMIC DNA]</scope>
    <source>
        <strain evidence="15">JCM 11650</strain>
    </source>
</reference>
<evidence type="ECO:0000313" key="15">
    <source>
        <dbReference type="Proteomes" id="UP001597280"/>
    </source>
</evidence>
<evidence type="ECO:0000256" key="12">
    <source>
        <dbReference type="SAM" id="Phobius"/>
    </source>
</evidence>
<feature type="transmembrane region" description="Helical" evidence="12">
    <location>
        <begin position="135"/>
        <end position="155"/>
    </location>
</feature>
<dbReference type="InterPro" id="IPR050083">
    <property type="entry name" value="HtpX_protease"/>
</dbReference>
<dbReference type="GO" id="GO:0016787">
    <property type="term" value="F:hydrolase activity"/>
    <property type="evidence" value="ECO:0007669"/>
    <property type="project" value="UniProtKB-KW"/>
</dbReference>
<evidence type="ECO:0000256" key="1">
    <source>
        <dbReference type="ARBA" id="ARBA00001947"/>
    </source>
</evidence>
<keyword evidence="9" id="KW-0482">Metalloprotease</keyword>
<feature type="transmembrane region" description="Helical" evidence="12">
    <location>
        <begin position="96"/>
        <end position="123"/>
    </location>
</feature>
<keyword evidence="6 14" id="KW-0378">Hydrolase</keyword>
<feature type="compositionally biased region" description="Low complexity" evidence="11">
    <location>
        <begin position="438"/>
        <end position="447"/>
    </location>
</feature>
<keyword evidence="15" id="KW-1185">Reference proteome</keyword>
<dbReference type="CDD" id="cd07325">
    <property type="entry name" value="M48_Ste24p_like"/>
    <property type="match status" value="1"/>
</dbReference>
<comment type="cofactor">
    <cofactor evidence="1">
        <name>Zn(2+)</name>
        <dbReference type="ChEBI" id="CHEBI:29105"/>
    </cofactor>
</comment>
<dbReference type="Pfam" id="PF01435">
    <property type="entry name" value="Peptidase_M48"/>
    <property type="match status" value="1"/>
</dbReference>
<evidence type="ECO:0000256" key="8">
    <source>
        <dbReference type="ARBA" id="ARBA00022989"/>
    </source>
</evidence>
<evidence type="ECO:0000256" key="5">
    <source>
        <dbReference type="ARBA" id="ARBA00022723"/>
    </source>
</evidence>
<dbReference type="Gene3D" id="3.30.2010.10">
    <property type="entry name" value="Metalloproteases ('zincins'), catalytic domain"/>
    <property type="match status" value="1"/>
</dbReference>
<evidence type="ECO:0000256" key="6">
    <source>
        <dbReference type="ARBA" id="ARBA00022801"/>
    </source>
</evidence>
<gene>
    <name evidence="14" type="ORF">ACFSDA_06690</name>
</gene>
<evidence type="ECO:0000256" key="3">
    <source>
        <dbReference type="ARBA" id="ARBA00022670"/>
    </source>
</evidence>
<keyword evidence="2" id="KW-1003">Cell membrane</keyword>
<comment type="caution">
    <text evidence="14">The sequence shown here is derived from an EMBL/GenBank/DDBJ whole genome shotgun (WGS) entry which is preliminary data.</text>
</comment>
<organism evidence="14 15">
    <name type="scientific">Brachybacterium rhamnosum</name>
    <dbReference type="NCBI Taxonomy" id="173361"/>
    <lineage>
        <taxon>Bacteria</taxon>
        <taxon>Bacillati</taxon>
        <taxon>Actinomycetota</taxon>
        <taxon>Actinomycetes</taxon>
        <taxon>Micrococcales</taxon>
        <taxon>Dermabacteraceae</taxon>
        <taxon>Brachybacterium</taxon>
    </lineage>
</organism>
<keyword evidence="7" id="KW-0862">Zinc</keyword>
<dbReference type="InterPro" id="IPR001915">
    <property type="entry name" value="Peptidase_M48"/>
</dbReference>
<dbReference type="EC" id="3.4.24.-" evidence="14"/>
<evidence type="ECO:0000256" key="2">
    <source>
        <dbReference type="ARBA" id="ARBA00022475"/>
    </source>
</evidence>
<evidence type="ECO:0000256" key="9">
    <source>
        <dbReference type="ARBA" id="ARBA00023049"/>
    </source>
</evidence>
<feature type="compositionally biased region" description="Low complexity" evidence="11">
    <location>
        <begin position="19"/>
        <end position="34"/>
    </location>
</feature>
<feature type="compositionally biased region" description="Gly residues" evidence="11">
    <location>
        <begin position="36"/>
        <end position="67"/>
    </location>
</feature>
<feature type="domain" description="Peptidase M48" evidence="13">
    <location>
        <begin position="180"/>
        <end position="352"/>
    </location>
</feature>
<feature type="region of interest" description="Disordered" evidence="11">
    <location>
        <begin position="1"/>
        <end position="86"/>
    </location>
</feature>
<dbReference type="EMBL" id="JBHUFL010000002">
    <property type="protein sequence ID" value="MFD1834762.1"/>
    <property type="molecule type" value="Genomic_DNA"/>
</dbReference>
<name>A0ABW4PVC2_9MICO</name>
<dbReference type="RefSeq" id="WP_240811224.1">
    <property type="nucleotide sequence ID" value="NZ_BAAAIS010000002.1"/>
</dbReference>
<sequence>MSVPPSSGPQWDRPAVPTPYGQGPAAGSPGAPSGPYGPGGPGSPSGPGGPAGPGGPLGPGGPTGPQGGRTDAPNLVNGATTHGVMGRRGMRHPWEIPMVVIAAVISVLTVLALISIGIITIWLAARGDDWESLGFNPLVVQIAAIVLSLPLLLWIQRALIYAQMRVFGVRMSPTQFPEGYRMVAQAAEEFGLRRVPDAYVLAGNGTINAFASGHGFRRTVVVYSDLFEVGGTVRDPEALRFIIGHEVGHLAAGHVSYFRLLFTQLAYQIPFVGMALSRSQEYTADNYGYLHTPEGSWGVMGVLAGGKYLNAEVNVHELADRAASEKGFWVHLTQWQSTHPVNTWRAHALRDRSAPGRMFIRPGKRLFEGPLPAGSTFSGPYPTPSEALGMLAQADAVRPAGSGDQWGRFVGGDYSARPSMRQMQQAAPLLARRVGSIAPEGPSGPAGPTAPPTGQGGPTGGPAGGPTGGPFGGPSNGQAPTGGYGAAPAGGYGQSSAPAAPEDDSMYGATRISRPGETADPYGQGGDPYGQARPSDPYAQGPQHGEDPYGQGPGSSAPSGPAPYGG</sequence>
<evidence type="ECO:0000313" key="14">
    <source>
        <dbReference type="EMBL" id="MFD1834762.1"/>
    </source>
</evidence>
<accession>A0ABW4PVC2</accession>
<keyword evidence="5" id="KW-0479">Metal-binding</keyword>
<evidence type="ECO:0000256" key="7">
    <source>
        <dbReference type="ARBA" id="ARBA00022833"/>
    </source>
</evidence>
<dbReference type="Proteomes" id="UP001597280">
    <property type="component" value="Unassembled WGS sequence"/>
</dbReference>
<feature type="compositionally biased region" description="Gly residues" evidence="11">
    <location>
        <begin position="454"/>
        <end position="493"/>
    </location>
</feature>
<evidence type="ECO:0000259" key="13">
    <source>
        <dbReference type="Pfam" id="PF01435"/>
    </source>
</evidence>
<keyword evidence="10 12" id="KW-0472">Membrane</keyword>
<evidence type="ECO:0000256" key="10">
    <source>
        <dbReference type="ARBA" id="ARBA00023136"/>
    </source>
</evidence>
<proteinExistence type="predicted"/>
<protein>
    <submittedName>
        <fullName evidence="14">M48 family metallopeptidase</fullName>
        <ecNumber evidence="14">3.4.24.-</ecNumber>
    </submittedName>
</protein>
<dbReference type="PANTHER" id="PTHR43221">
    <property type="entry name" value="PROTEASE HTPX"/>
    <property type="match status" value="1"/>
</dbReference>
<feature type="region of interest" description="Disordered" evidence="11">
    <location>
        <begin position="436"/>
        <end position="566"/>
    </location>
</feature>
<keyword evidence="3" id="KW-0645">Protease</keyword>
<evidence type="ECO:0000256" key="4">
    <source>
        <dbReference type="ARBA" id="ARBA00022692"/>
    </source>
</evidence>
<evidence type="ECO:0000256" key="11">
    <source>
        <dbReference type="SAM" id="MobiDB-lite"/>
    </source>
</evidence>